<keyword evidence="10" id="KW-1185">Reference proteome</keyword>
<dbReference type="PANTHER" id="PTHR48090">
    <property type="entry name" value="UNDECAPRENYL-PHOSPHATE 4-DEOXY-4-FORMAMIDO-L-ARABINOSE TRANSFERASE-RELATED"/>
    <property type="match status" value="1"/>
</dbReference>
<reference evidence="9 10" key="1">
    <citation type="submission" date="2018-10" db="EMBL/GenBank/DDBJ databases">
        <title>Xanthobacter tagetidis genome sequencing and assembly.</title>
        <authorList>
            <person name="Maclea K.S."/>
            <person name="Goen A.E."/>
            <person name="Fatima S.A."/>
        </authorList>
    </citation>
    <scope>NUCLEOTIDE SEQUENCE [LARGE SCALE GENOMIC DNA]</scope>
    <source>
        <strain evidence="9 10">ATCC 700314</strain>
    </source>
</reference>
<evidence type="ECO:0000313" key="10">
    <source>
        <dbReference type="Proteomes" id="UP000269692"/>
    </source>
</evidence>
<dbReference type="GO" id="GO:0099621">
    <property type="term" value="F:undecaprenyl-phosphate 4-deoxy-4-formamido-L-arabinose transferase activity"/>
    <property type="evidence" value="ECO:0007669"/>
    <property type="project" value="TreeGrafter"/>
</dbReference>
<dbReference type="Proteomes" id="UP000269692">
    <property type="component" value="Unassembled WGS sequence"/>
</dbReference>
<sequence length="252" mass="28058">MNAPFQDFPAAPRLSVVIAVKDEAENIAPLIAEIDAALAGHAFELVFVDDGSTDGTAEELRKAAAGRPYLRVLTHAASCGKSAGVDTGARAARGHILLLLDGDGQNNPAYLPEMVRAMDEGGPRVGIVQGERQGRKDTRFKRFQSRFANGVRRTLLNDDTIDTGCGLKVVRRDVHLRLPVFDGLHRFMPALVKREGYEVRIVKVVDRPRWHGHSKYGFWNRLWVGIADLFGVFWLIRRRKVPQLINESIDAR</sequence>
<keyword evidence="2" id="KW-0328">Glycosyltransferase</keyword>
<dbReference type="InterPro" id="IPR050256">
    <property type="entry name" value="Glycosyltransferase_2"/>
</dbReference>
<evidence type="ECO:0000256" key="6">
    <source>
        <dbReference type="ARBA" id="ARBA00022989"/>
    </source>
</evidence>
<dbReference type="OrthoDB" id="9807795at2"/>
<dbReference type="SUPFAM" id="SSF53448">
    <property type="entry name" value="Nucleotide-diphospho-sugar transferases"/>
    <property type="match status" value="1"/>
</dbReference>
<dbReference type="InterPro" id="IPR001173">
    <property type="entry name" value="Glyco_trans_2-like"/>
</dbReference>
<name>A0A3L7AN84_9HYPH</name>
<evidence type="ECO:0000256" key="3">
    <source>
        <dbReference type="ARBA" id="ARBA00022679"/>
    </source>
</evidence>
<dbReference type="FunFam" id="3.90.550.10:FF:000170">
    <property type="entry name" value="Dolichol-phosphate mannosyltransferase"/>
    <property type="match status" value="1"/>
</dbReference>
<accession>A0A3L7AN84</accession>
<dbReference type="Gene3D" id="3.90.550.10">
    <property type="entry name" value="Spore Coat Polysaccharide Biosynthesis Protein SpsA, Chain A"/>
    <property type="match status" value="1"/>
</dbReference>
<dbReference type="AlphaFoldDB" id="A0A3L7AN84"/>
<keyword evidence="3 9" id="KW-0808">Transferase</keyword>
<evidence type="ECO:0000256" key="2">
    <source>
        <dbReference type="ARBA" id="ARBA00022676"/>
    </source>
</evidence>
<keyword evidence="4" id="KW-0812">Transmembrane</keyword>
<evidence type="ECO:0000256" key="5">
    <source>
        <dbReference type="ARBA" id="ARBA00022985"/>
    </source>
</evidence>
<evidence type="ECO:0000256" key="4">
    <source>
        <dbReference type="ARBA" id="ARBA00022692"/>
    </source>
</evidence>
<dbReference type="Pfam" id="PF00535">
    <property type="entry name" value="Glycos_transf_2"/>
    <property type="match status" value="1"/>
</dbReference>
<evidence type="ECO:0000256" key="7">
    <source>
        <dbReference type="ARBA" id="ARBA00023136"/>
    </source>
</evidence>
<organism evidence="9 10">
    <name type="scientific">Xanthobacter tagetidis</name>
    <dbReference type="NCBI Taxonomy" id="60216"/>
    <lineage>
        <taxon>Bacteria</taxon>
        <taxon>Pseudomonadati</taxon>
        <taxon>Pseudomonadota</taxon>
        <taxon>Alphaproteobacteria</taxon>
        <taxon>Hyphomicrobiales</taxon>
        <taxon>Xanthobacteraceae</taxon>
        <taxon>Xanthobacter</taxon>
    </lineage>
</organism>
<keyword evidence="7" id="KW-0472">Membrane</keyword>
<keyword evidence="1" id="KW-1003">Cell membrane</keyword>
<keyword evidence="5" id="KW-0448">Lipopolysaccharide biosynthesis</keyword>
<evidence type="ECO:0000313" key="9">
    <source>
        <dbReference type="EMBL" id="RLP81081.1"/>
    </source>
</evidence>
<evidence type="ECO:0000256" key="1">
    <source>
        <dbReference type="ARBA" id="ARBA00022475"/>
    </source>
</evidence>
<protein>
    <submittedName>
        <fullName evidence="9">Glycosyltransferase</fullName>
    </submittedName>
</protein>
<dbReference type="GO" id="GO:0009103">
    <property type="term" value="P:lipopolysaccharide biosynthetic process"/>
    <property type="evidence" value="ECO:0007669"/>
    <property type="project" value="UniProtKB-KW"/>
</dbReference>
<dbReference type="RefSeq" id="WP_121621933.1">
    <property type="nucleotide sequence ID" value="NZ_JACIIW010000003.1"/>
</dbReference>
<evidence type="ECO:0000259" key="8">
    <source>
        <dbReference type="Pfam" id="PF00535"/>
    </source>
</evidence>
<dbReference type="InterPro" id="IPR029044">
    <property type="entry name" value="Nucleotide-diphossugar_trans"/>
</dbReference>
<dbReference type="EMBL" id="RCTF01000002">
    <property type="protein sequence ID" value="RLP81081.1"/>
    <property type="molecule type" value="Genomic_DNA"/>
</dbReference>
<feature type="domain" description="Glycosyltransferase 2-like" evidence="8">
    <location>
        <begin position="15"/>
        <end position="175"/>
    </location>
</feature>
<proteinExistence type="predicted"/>
<comment type="caution">
    <text evidence="9">The sequence shown here is derived from an EMBL/GenBank/DDBJ whole genome shotgun (WGS) entry which is preliminary data.</text>
</comment>
<dbReference type="GO" id="GO:0005886">
    <property type="term" value="C:plasma membrane"/>
    <property type="evidence" value="ECO:0007669"/>
    <property type="project" value="TreeGrafter"/>
</dbReference>
<keyword evidence="6" id="KW-1133">Transmembrane helix</keyword>
<gene>
    <name evidence="9" type="ORF">D9R14_03550</name>
</gene>
<dbReference type="PANTHER" id="PTHR48090:SF3">
    <property type="entry name" value="UNDECAPRENYL-PHOSPHATE 4-DEOXY-4-FORMAMIDO-L-ARABINOSE TRANSFERASE"/>
    <property type="match status" value="1"/>
</dbReference>